<dbReference type="GO" id="GO:0016491">
    <property type="term" value="F:oxidoreductase activity"/>
    <property type="evidence" value="ECO:0007669"/>
    <property type="project" value="TreeGrafter"/>
</dbReference>
<dbReference type="Gene3D" id="3.40.50.720">
    <property type="entry name" value="NAD(P)-binding Rossmann-like Domain"/>
    <property type="match status" value="1"/>
</dbReference>
<dbReference type="EMBL" id="FRFG01000049">
    <property type="protein sequence ID" value="SHO57935.1"/>
    <property type="molecule type" value="Genomic_DNA"/>
</dbReference>
<dbReference type="RefSeq" id="WP_143169393.1">
    <property type="nucleotide sequence ID" value="NZ_AP024897.1"/>
</dbReference>
<protein>
    <submittedName>
        <fullName evidence="1">3-ketoacyl-(Acyl-carrier-protein) reductase</fullName>
    </submittedName>
</protein>
<reference evidence="2" key="1">
    <citation type="submission" date="2016-12" db="EMBL/GenBank/DDBJ databases">
        <authorList>
            <person name="Rodrigo-Torres L."/>
            <person name="Arahal R.D."/>
            <person name="Lucena T."/>
        </authorList>
    </citation>
    <scope>NUCLEOTIDE SEQUENCE [LARGE SCALE GENOMIC DNA]</scope>
</reference>
<dbReference type="InterPro" id="IPR002347">
    <property type="entry name" value="SDR_fam"/>
</dbReference>
<dbReference type="SUPFAM" id="SSF51735">
    <property type="entry name" value="NAD(P)-binding Rossmann-fold domains"/>
    <property type="match status" value="1"/>
</dbReference>
<name>A0A1M7YZB8_9VIBR</name>
<proteinExistence type="predicted"/>
<evidence type="ECO:0000313" key="2">
    <source>
        <dbReference type="Proteomes" id="UP000184600"/>
    </source>
</evidence>
<dbReference type="InterPro" id="IPR036291">
    <property type="entry name" value="NAD(P)-bd_dom_sf"/>
</dbReference>
<dbReference type="GO" id="GO:0005737">
    <property type="term" value="C:cytoplasm"/>
    <property type="evidence" value="ECO:0007669"/>
    <property type="project" value="TreeGrafter"/>
</dbReference>
<organism evidence="1 2">
    <name type="scientific">Vibrio quintilis</name>
    <dbReference type="NCBI Taxonomy" id="1117707"/>
    <lineage>
        <taxon>Bacteria</taxon>
        <taxon>Pseudomonadati</taxon>
        <taxon>Pseudomonadota</taxon>
        <taxon>Gammaproteobacteria</taxon>
        <taxon>Vibrionales</taxon>
        <taxon>Vibrionaceae</taxon>
        <taxon>Vibrio</taxon>
    </lineage>
</organism>
<dbReference type="InterPro" id="IPR051468">
    <property type="entry name" value="Fungal_SecMetab_SDRs"/>
</dbReference>
<dbReference type="PANTHER" id="PTHR43544">
    <property type="entry name" value="SHORT-CHAIN DEHYDROGENASE/REDUCTASE"/>
    <property type="match status" value="1"/>
</dbReference>
<gene>
    <name evidence="1" type="ORF">VQ7734_03705</name>
</gene>
<accession>A0A1M7YZB8</accession>
<dbReference type="Proteomes" id="UP000184600">
    <property type="component" value="Unassembled WGS sequence"/>
</dbReference>
<sequence length="421" mass="48594">MSQYSAKYGIPMVLNGTQDSKQFLKKNIKLNQKDIYQLAIKHFAIEAEGCSGQEASINNSITRQLQPTCHQLDELERTVHPDRSNRLRLPSNHHFMRCYQCHKLVRNPHPVYLFCCYKCGELNQKFRHFSRPLKQHNALVTGGRTKLGHQIALKLLRAQCHRVVVTTRNTQAARAMFSKYDDYDRWRDNLILAELDLDTEDIRAKSEALADTLFTQHKIKVLDILINCAAQTIRARDKAGLYASGDSPQSEETNRYGDPKFVDHTFTNSWHVRLTDFQQQESEECYRINAVAPVILIQTFLPLLKKSRVSPYIINVHAREGIFKTRKEDLHIQTNMAKAALHMLTKCLARKSDLMTESGQRFAVHGCDPGWFSVDEYYKNDRPWVVPPLDEIDGAARILFPLFAKIAGCSPTRRHFYQLTY</sequence>
<evidence type="ECO:0000313" key="1">
    <source>
        <dbReference type="EMBL" id="SHO57935.1"/>
    </source>
</evidence>
<keyword evidence="2" id="KW-1185">Reference proteome</keyword>
<dbReference type="OrthoDB" id="9810734at2"/>
<dbReference type="AlphaFoldDB" id="A0A1M7YZB8"/>
<dbReference type="STRING" id="1117707.VQ7734_03705"/>
<dbReference type="PANTHER" id="PTHR43544:SF2">
    <property type="entry name" value="OXIDOREDUCTASE"/>
    <property type="match status" value="1"/>
</dbReference>
<dbReference type="Pfam" id="PF00106">
    <property type="entry name" value="adh_short"/>
    <property type="match status" value="1"/>
</dbReference>